<feature type="non-terminal residue" evidence="1">
    <location>
        <position position="71"/>
    </location>
</feature>
<dbReference type="KEGG" id="ovi:T265_02417"/>
<organism evidence="1 2">
    <name type="scientific">Opisthorchis viverrini</name>
    <name type="common">Southeast Asian liver fluke</name>
    <dbReference type="NCBI Taxonomy" id="6198"/>
    <lineage>
        <taxon>Eukaryota</taxon>
        <taxon>Metazoa</taxon>
        <taxon>Spiralia</taxon>
        <taxon>Lophotrochozoa</taxon>
        <taxon>Platyhelminthes</taxon>
        <taxon>Trematoda</taxon>
        <taxon>Digenea</taxon>
        <taxon>Opisthorchiida</taxon>
        <taxon>Opisthorchiata</taxon>
        <taxon>Opisthorchiidae</taxon>
        <taxon>Opisthorchis</taxon>
    </lineage>
</organism>
<evidence type="ECO:0000313" key="1">
    <source>
        <dbReference type="EMBL" id="KER31371.1"/>
    </source>
</evidence>
<keyword evidence="2" id="KW-1185">Reference proteome</keyword>
<reference evidence="1 2" key="1">
    <citation type="submission" date="2013-11" db="EMBL/GenBank/DDBJ databases">
        <title>Opisthorchis viverrini - life in the bile duct.</title>
        <authorList>
            <person name="Young N.D."/>
            <person name="Nagarajan N."/>
            <person name="Lin S.J."/>
            <person name="Korhonen P.K."/>
            <person name="Jex A.R."/>
            <person name="Hall R.S."/>
            <person name="Safavi-Hemami H."/>
            <person name="Kaewkong W."/>
            <person name="Bertrand D."/>
            <person name="Gao S."/>
            <person name="Seet Q."/>
            <person name="Wongkham S."/>
            <person name="Teh B.T."/>
            <person name="Wongkham C."/>
            <person name="Intapan P.M."/>
            <person name="Maleewong W."/>
            <person name="Yang X."/>
            <person name="Hu M."/>
            <person name="Wang Z."/>
            <person name="Hofmann A."/>
            <person name="Sternberg P.W."/>
            <person name="Tan P."/>
            <person name="Wang J."/>
            <person name="Gasser R.B."/>
        </authorList>
    </citation>
    <scope>NUCLEOTIDE SEQUENCE [LARGE SCALE GENOMIC DNA]</scope>
</reference>
<name>A0A074ZW65_OPIVI</name>
<proteinExistence type="predicted"/>
<protein>
    <submittedName>
        <fullName evidence="1">Uncharacterized protein</fullName>
    </submittedName>
</protein>
<accession>A0A074ZW65</accession>
<dbReference type="EMBL" id="KL596647">
    <property type="protein sequence ID" value="KER31371.1"/>
    <property type="molecule type" value="Genomic_DNA"/>
</dbReference>
<gene>
    <name evidence="1" type="ORF">T265_02417</name>
</gene>
<dbReference type="Proteomes" id="UP000054324">
    <property type="component" value="Unassembled WGS sequence"/>
</dbReference>
<dbReference type="RefSeq" id="XP_009164914.1">
    <property type="nucleotide sequence ID" value="XM_009166650.1"/>
</dbReference>
<evidence type="ECO:0000313" key="2">
    <source>
        <dbReference type="Proteomes" id="UP000054324"/>
    </source>
</evidence>
<sequence length="71" mass="8438">WFSPVIRQRLMWCNWNTHGTTKNSQSTTNMSTPVCRLVHRQIKRRDANYRQIHNNQPTTAQIIEETRTGLN</sequence>
<dbReference type="CTD" id="20316605"/>
<dbReference type="AlphaFoldDB" id="A0A074ZW65"/>
<feature type="non-terminal residue" evidence="1">
    <location>
        <position position="1"/>
    </location>
</feature>
<dbReference type="GeneID" id="20316605"/>